<comment type="similarity">
    <text evidence="2">Belongs to the bacterial sugar transferase family.</text>
</comment>
<comment type="subcellular location">
    <subcellularLocation>
        <location evidence="1">Membrane</location>
        <topology evidence="1">Multi-pass membrane protein</topology>
    </subcellularLocation>
</comment>
<evidence type="ECO:0000256" key="6">
    <source>
        <dbReference type="ARBA" id="ARBA00023136"/>
    </source>
</evidence>
<dbReference type="InterPro" id="IPR017475">
    <property type="entry name" value="EPS_sugar_tfrase"/>
</dbReference>
<evidence type="ECO:0000256" key="5">
    <source>
        <dbReference type="ARBA" id="ARBA00022989"/>
    </source>
</evidence>
<dbReference type="GO" id="GO:0016780">
    <property type="term" value="F:phosphotransferase activity, for other substituted phosphate groups"/>
    <property type="evidence" value="ECO:0007669"/>
    <property type="project" value="TreeGrafter"/>
</dbReference>
<dbReference type="NCBIfam" id="TIGR03025">
    <property type="entry name" value="EPS_sugtrans"/>
    <property type="match status" value="1"/>
</dbReference>
<dbReference type="Gene3D" id="3.40.50.720">
    <property type="entry name" value="NAD(P)-binding Rossmann-like Domain"/>
    <property type="match status" value="1"/>
</dbReference>
<feature type="transmembrane region" description="Helical" evidence="7">
    <location>
        <begin position="49"/>
        <end position="68"/>
    </location>
</feature>
<gene>
    <name evidence="9" type="ordered locus">Fraau_0506</name>
</gene>
<feature type="domain" description="Bacterial sugar transferase" evidence="8">
    <location>
        <begin position="285"/>
        <end position="473"/>
    </location>
</feature>
<reference evidence="9" key="1">
    <citation type="submission" date="2012-02" db="EMBL/GenBank/DDBJ databases">
        <title>The complete genome of Frateuria aurantia DSM 6220.</title>
        <authorList>
            <consortium name="US DOE Joint Genome Institute (JGI-PGF)"/>
            <person name="Lucas S."/>
            <person name="Copeland A."/>
            <person name="Lapidus A."/>
            <person name="Glavina del Rio T."/>
            <person name="Dalin E."/>
            <person name="Tice H."/>
            <person name="Bruce D."/>
            <person name="Goodwin L."/>
            <person name="Pitluck S."/>
            <person name="Peters L."/>
            <person name="Ovchinnikova G."/>
            <person name="Teshima H."/>
            <person name="Kyrpides N."/>
            <person name="Mavromatis K."/>
            <person name="Ivanova N."/>
            <person name="Brettin T."/>
            <person name="Detter J.C."/>
            <person name="Han C."/>
            <person name="Larimer F."/>
            <person name="Land M."/>
            <person name="Hauser L."/>
            <person name="Markowitz V."/>
            <person name="Cheng J.-F."/>
            <person name="Hugenholtz P."/>
            <person name="Woyke T."/>
            <person name="Wu D."/>
            <person name="Brambilla E."/>
            <person name="Klenk H.-P."/>
            <person name="Eisen J.A."/>
        </authorList>
    </citation>
    <scope>NUCLEOTIDE SEQUENCE</scope>
    <source>
        <strain evidence="9">DSM 6220</strain>
    </source>
</reference>
<dbReference type="InterPro" id="IPR017473">
    <property type="entry name" value="Undecaprenyl-P_gluc_Ptfrase"/>
</dbReference>
<dbReference type="InterPro" id="IPR003362">
    <property type="entry name" value="Bact_transf"/>
</dbReference>
<evidence type="ECO:0000256" key="3">
    <source>
        <dbReference type="ARBA" id="ARBA00022679"/>
    </source>
</evidence>
<protein>
    <submittedName>
        <fullName evidence="9">Undecaprenyl-phosphate glucose phosphotransferase</fullName>
    </submittedName>
</protein>
<evidence type="ECO:0000256" key="4">
    <source>
        <dbReference type="ARBA" id="ARBA00022692"/>
    </source>
</evidence>
<evidence type="ECO:0000256" key="1">
    <source>
        <dbReference type="ARBA" id="ARBA00004141"/>
    </source>
</evidence>
<dbReference type="AlphaFoldDB" id="H8L4S0"/>
<dbReference type="Proteomes" id="UP000005234">
    <property type="component" value="Chromosome"/>
</dbReference>
<dbReference type="eggNOG" id="COG2148">
    <property type="taxonomic scope" value="Bacteria"/>
</dbReference>
<dbReference type="RefSeq" id="WP_014401999.1">
    <property type="nucleotide sequence ID" value="NC_017033.1"/>
</dbReference>
<dbReference type="eggNOG" id="COG1086">
    <property type="taxonomic scope" value="Bacteria"/>
</dbReference>
<dbReference type="PANTHER" id="PTHR30576:SF0">
    <property type="entry name" value="UNDECAPRENYL-PHOSPHATE N-ACETYLGALACTOSAMINYL 1-PHOSPHATE TRANSFERASE-RELATED"/>
    <property type="match status" value="1"/>
</dbReference>
<keyword evidence="6 7" id="KW-0472">Membrane</keyword>
<dbReference type="KEGG" id="fau:Fraau_0506"/>
<dbReference type="PANTHER" id="PTHR30576">
    <property type="entry name" value="COLANIC BIOSYNTHESIS UDP-GLUCOSE LIPID CARRIER TRANSFERASE"/>
    <property type="match status" value="1"/>
</dbReference>
<name>H8L4S0_FRAAD</name>
<keyword evidence="5 7" id="KW-1133">Transmembrane helix</keyword>
<keyword evidence="4 7" id="KW-0812">Transmembrane</keyword>
<accession>H8L4S0</accession>
<evidence type="ECO:0000313" key="9">
    <source>
        <dbReference type="EMBL" id="AFC84993.1"/>
    </source>
</evidence>
<dbReference type="Pfam" id="PF13727">
    <property type="entry name" value="CoA_binding_3"/>
    <property type="match status" value="1"/>
</dbReference>
<keyword evidence="3 9" id="KW-0808">Transferase</keyword>
<dbReference type="SUPFAM" id="SSF51735">
    <property type="entry name" value="NAD(P)-binding Rossmann-fold domains"/>
    <property type="match status" value="1"/>
</dbReference>
<dbReference type="NCBIfam" id="TIGR03023">
    <property type="entry name" value="WcaJ_sugtrans"/>
    <property type="match status" value="1"/>
</dbReference>
<feature type="transmembrane region" description="Helical" evidence="7">
    <location>
        <begin position="290"/>
        <end position="311"/>
    </location>
</feature>
<organism evidence="9 10">
    <name type="scientific">Frateuria aurantia (strain ATCC 33424 / DSM 6220 / KCTC 2777 / LMG 1558 / NBRC 3245 / NCIMB 13370)</name>
    <name type="common">Acetobacter aurantius</name>
    <dbReference type="NCBI Taxonomy" id="767434"/>
    <lineage>
        <taxon>Bacteria</taxon>
        <taxon>Pseudomonadati</taxon>
        <taxon>Pseudomonadota</taxon>
        <taxon>Gammaproteobacteria</taxon>
        <taxon>Lysobacterales</taxon>
        <taxon>Rhodanobacteraceae</taxon>
        <taxon>Frateuria</taxon>
    </lineage>
</organism>
<evidence type="ECO:0000256" key="7">
    <source>
        <dbReference type="SAM" id="Phobius"/>
    </source>
</evidence>
<dbReference type="STRING" id="767434.Fraau_0506"/>
<evidence type="ECO:0000259" key="8">
    <source>
        <dbReference type="Pfam" id="PF02397"/>
    </source>
</evidence>
<feature type="transmembrane region" description="Helical" evidence="7">
    <location>
        <begin position="118"/>
        <end position="139"/>
    </location>
</feature>
<dbReference type="GO" id="GO:0016020">
    <property type="term" value="C:membrane"/>
    <property type="evidence" value="ECO:0007669"/>
    <property type="project" value="UniProtKB-SubCell"/>
</dbReference>
<feature type="transmembrane region" description="Helical" evidence="7">
    <location>
        <begin position="89"/>
        <end position="106"/>
    </location>
</feature>
<dbReference type="EMBL" id="CP003350">
    <property type="protein sequence ID" value="AFC84993.1"/>
    <property type="molecule type" value="Genomic_DNA"/>
</dbReference>
<evidence type="ECO:0000313" key="10">
    <source>
        <dbReference type="Proteomes" id="UP000005234"/>
    </source>
</evidence>
<keyword evidence="10" id="KW-1185">Reference proteome</keyword>
<feature type="transmembrane region" description="Helical" evidence="7">
    <location>
        <begin position="21"/>
        <end position="43"/>
    </location>
</feature>
<dbReference type="HOGENOM" id="CLU_024920_0_1_6"/>
<proteinExistence type="inferred from homology"/>
<dbReference type="InterPro" id="IPR036291">
    <property type="entry name" value="NAD(P)-bd_dom_sf"/>
</dbReference>
<evidence type="ECO:0000256" key="2">
    <source>
        <dbReference type="ARBA" id="ARBA00006464"/>
    </source>
</evidence>
<sequence length="479" mass="54281">MSANIDGRPRSGRVSPRVLSLTFRVSHIIAVVIPVLPLIYATGLQDTAVIRRILAMAMGGGLLCLLLFQNAGMYARDLFGNEWLFKRTLLGWSTVFGLLLLGQSQLNYLSHVPPTMELIWFVSSLLLFGAVRLLFLLYFRRMMRRGQYLQRAVILGCTENGLRLARYMRQHRDIRCGLLGFIDDREPERLPALDETLPPLLGDSRLLERMIRSETVDVVMLALPWSADSRHQYFIDRLRRLPVSVMVVPDITAFNYAKTRISIIGGVAMLNVADLPLEGWSPMLKRAEDLIIASLALLLLAPLMALVALAIRLDSPGPILFRQRRYGYNEHLIHVLKFRSMHHHLTDQDASRQTTRQDPRVTRVGRFIRKTSIDELPQLFNVLGGSMSLVGPRPHATATRAADILFEDAVAEYSARHRVKPGITGLAQVHGYRGETDTLEKIERRVEYDLEYIETWSLGLDLRILIKTIPAVLASEQVY</sequence>
<dbReference type="Pfam" id="PF02397">
    <property type="entry name" value="Bac_transf"/>
    <property type="match status" value="1"/>
</dbReference>